<organism evidence="1 2">
    <name type="scientific">Steinernema carpocapsae</name>
    <name type="common">Entomopathogenic nematode</name>
    <dbReference type="NCBI Taxonomy" id="34508"/>
    <lineage>
        <taxon>Eukaryota</taxon>
        <taxon>Metazoa</taxon>
        <taxon>Ecdysozoa</taxon>
        <taxon>Nematoda</taxon>
        <taxon>Chromadorea</taxon>
        <taxon>Rhabditida</taxon>
        <taxon>Tylenchina</taxon>
        <taxon>Panagrolaimomorpha</taxon>
        <taxon>Strongyloidoidea</taxon>
        <taxon>Steinernematidae</taxon>
        <taxon>Steinernema</taxon>
    </lineage>
</organism>
<dbReference type="Proteomes" id="UP000298663">
    <property type="component" value="Unassembled WGS sequence"/>
</dbReference>
<evidence type="ECO:0000313" key="2">
    <source>
        <dbReference type="Proteomes" id="UP000298663"/>
    </source>
</evidence>
<dbReference type="AlphaFoldDB" id="A0A4U8V1Z2"/>
<dbReference type="EMBL" id="AZBU02000001">
    <property type="protein sequence ID" value="TMS38288.1"/>
    <property type="molecule type" value="Genomic_DNA"/>
</dbReference>
<protein>
    <submittedName>
        <fullName evidence="1">Uncharacterized protein</fullName>
    </submittedName>
</protein>
<sequence length="78" mass="8931">MTLSLLIIACYSSWRDPLSQLVITSARSTILDRSQGIFSTVFDRPTRGTTNENSKFCLRDIYQFSIPFTSNTCVFKNR</sequence>
<evidence type="ECO:0000313" key="1">
    <source>
        <dbReference type="EMBL" id="TMS38288.1"/>
    </source>
</evidence>
<comment type="caution">
    <text evidence="1">The sequence shown here is derived from an EMBL/GenBank/DDBJ whole genome shotgun (WGS) entry which is preliminary data.</text>
</comment>
<keyword evidence="2" id="KW-1185">Reference proteome</keyword>
<reference evidence="1 2" key="2">
    <citation type="journal article" date="2019" name="G3 (Bethesda)">
        <title>Hybrid Assembly of the Genome of the Entomopathogenic Nematode Steinernema carpocapsae Identifies the X-Chromosome.</title>
        <authorList>
            <person name="Serra L."/>
            <person name="Macchietto M."/>
            <person name="Macias-Munoz A."/>
            <person name="McGill C.J."/>
            <person name="Rodriguez I.M."/>
            <person name="Rodriguez B."/>
            <person name="Murad R."/>
            <person name="Mortazavi A."/>
        </authorList>
    </citation>
    <scope>NUCLEOTIDE SEQUENCE [LARGE SCALE GENOMIC DNA]</scope>
    <source>
        <strain evidence="1 2">ALL</strain>
    </source>
</reference>
<gene>
    <name evidence="1" type="ORF">L596_005049</name>
</gene>
<accession>A0A4U8V1Z2</accession>
<name>A0A4U8V1Z2_STECR</name>
<proteinExistence type="predicted"/>
<reference evidence="1 2" key="1">
    <citation type="journal article" date="2015" name="Genome Biol.">
        <title>Comparative genomics of Steinernema reveals deeply conserved gene regulatory networks.</title>
        <authorList>
            <person name="Dillman A.R."/>
            <person name="Macchietto M."/>
            <person name="Porter C.F."/>
            <person name="Rogers A."/>
            <person name="Williams B."/>
            <person name="Antoshechkin I."/>
            <person name="Lee M.M."/>
            <person name="Goodwin Z."/>
            <person name="Lu X."/>
            <person name="Lewis E.E."/>
            <person name="Goodrich-Blair H."/>
            <person name="Stock S.P."/>
            <person name="Adams B.J."/>
            <person name="Sternberg P.W."/>
            <person name="Mortazavi A."/>
        </authorList>
    </citation>
    <scope>NUCLEOTIDE SEQUENCE [LARGE SCALE GENOMIC DNA]</scope>
    <source>
        <strain evidence="1 2">ALL</strain>
    </source>
</reference>